<dbReference type="NCBIfam" id="TIGR00237">
    <property type="entry name" value="xseA"/>
    <property type="match status" value="1"/>
</dbReference>
<dbReference type="PANTHER" id="PTHR30008">
    <property type="entry name" value="EXODEOXYRIBONUCLEASE 7 LARGE SUBUNIT"/>
    <property type="match status" value="1"/>
</dbReference>
<evidence type="ECO:0000256" key="4">
    <source>
        <dbReference type="ARBA" id="ARBA00022839"/>
    </source>
</evidence>
<feature type="domain" description="Exonuclease VII large subunit C-terminal" evidence="7">
    <location>
        <begin position="129"/>
        <end position="439"/>
    </location>
</feature>
<evidence type="ECO:0000256" key="1">
    <source>
        <dbReference type="ARBA" id="ARBA00022490"/>
    </source>
</evidence>
<accession>A0A344UGA9</accession>
<dbReference type="GO" id="GO:0005737">
    <property type="term" value="C:cytoplasm"/>
    <property type="evidence" value="ECO:0007669"/>
    <property type="project" value="UniProtKB-SubCell"/>
</dbReference>
<dbReference type="HAMAP" id="MF_00378">
    <property type="entry name" value="Exonuc_7_L"/>
    <property type="match status" value="1"/>
</dbReference>
<dbReference type="GO" id="GO:0006308">
    <property type="term" value="P:DNA catabolic process"/>
    <property type="evidence" value="ECO:0007669"/>
    <property type="project" value="UniProtKB-UniRule"/>
</dbReference>
<evidence type="ECO:0000259" key="7">
    <source>
        <dbReference type="Pfam" id="PF02601"/>
    </source>
</evidence>
<dbReference type="RefSeq" id="WP_114073029.1">
    <property type="nucleotide sequence ID" value="NZ_CP029554.1"/>
</dbReference>
<dbReference type="InterPro" id="IPR003753">
    <property type="entry name" value="Exonuc_VII_L"/>
</dbReference>
<comment type="function">
    <text evidence="5">Bidirectionally degrades single-stranded DNA into large acid-insoluble oligonucleotides, which are then degraded further into small acid-soluble oligonucleotides.</text>
</comment>
<dbReference type="InterPro" id="IPR020579">
    <property type="entry name" value="Exonuc_VII_lsu_C"/>
</dbReference>
<reference evidence="9 10" key="1">
    <citation type="submission" date="2018-05" db="EMBL/GenBank/DDBJ databases">
        <title>Genome sequencing, assembly and analysis of the novel insecticidal bacterium, Chromobacterium phragmitis.</title>
        <authorList>
            <person name="Sparks M.E."/>
            <person name="Blackburn M.B."/>
            <person name="Gundersen-Rindal D.E."/>
        </authorList>
    </citation>
    <scope>NUCLEOTIDE SEQUENCE [LARGE SCALE GENOMIC DNA]</scope>
    <source>
        <strain evidence="9">IIBBL 274-1</strain>
    </source>
</reference>
<proteinExistence type="inferred from homology"/>
<gene>
    <name evidence="5" type="primary">xseA</name>
    <name evidence="9" type="ORF">DK843_08385</name>
</gene>
<dbReference type="Pfam" id="PF13742">
    <property type="entry name" value="tRNA_anti_2"/>
    <property type="match status" value="1"/>
</dbReference>
<dbReference type="AlphaFoldDB" id="A0A344UGA9"/>
<dbReference type="EMBL" id="CP029554">
    <property type="protein sequence ID" value="AXE34307.1"/>
    <property type="molecule type" value="Genomic_DNA"/>
</dbReference>
<comment type="similarity">
    <text evidence="5 6">Belongs to the XseA family.</text>
</comment>
<dbReference type="InterPro" id="IPR025824">
    <property type="entry name" value="OB-fold_nuc-bd_dom"/>
</dbReference>
<dbReference type="Proteomes" id="UP000252038">
    <property type="component" value="Chromosome"/>
</dbReference>
<dbReference type="PANTHER" id="PTHR30008:SF0">
    <property type="entry name" value="EXODEOXYRIBONUCLEASE 7 LARGE SUBUNIT"/>
    <property type="match status" value="1"/>
</dbReference>
<evidence type="ECO:0000256" key="3">
    <source>
        <dbReference type="ARBA" id="ARBA00022801"/>
    </source>
</evidence>
<name>A0A344UGA9_9NEIS</name>
<comment type="subunit">
    <text evidence="5">Heterooligomer composed of large and small subunits.</text>
</comment>
<keyword evidence="1 5" id="KW-0963">Cytoplasm</keyword>
<evidence type="ECO:0000256" key="6">
    <source>
        <dbReference type="RuleBase" id="RU004355"/>
    </source>
</evidence>
<sequence>MTRQNFPDRQDVISVSSLNRMARDLLEAGIPPAWIGGEISNLTLAASGHAYFSLKDGGAQVRCVMFRHKLSMLPFRPQEGMQVELRGQVTLYEARGEFQISVGEMRSAGLGRLYEAFERLKAKLQAEGLFDNARKRELPAHPAAIGIVTSPAAAALRDVVSTLRRRMPGIPVVLYPAQVQGESSAKQIAEAIRAAGERKEVDALIICRGGGSIEDLWSFNEEIVARAVADCPIPTISGVGHETDFTICDFVADRRAPTPTAAAELVSPNREHLALQLEQTKRALERALGRLLMDKTQQLDFLGRRLLHPGAKLRAQSERLGALSQTLRQRVQTAFEQGRWRLQLAGTRLARHQPDLAGQRQSLQQRQAALLRARDRLLERRAQRLAQLASTLTALNPEAVLARGYAIVQKQDGRAVKNPAELADHEKVTLTLAEGSAEARIERPQGAQAQLPF</sequence>
<comment type="subcellular location">
    <subcellularLocation>
        <location evidence="5 6">Cytoplasm</location>
    </subcellularLocation>
</comment>
<dbReference type="EC" id="3.1.11.6" evidence="5"/>
<evidence type="ECO:0000256" key="5">
    <source>
        <dbReference type="HAMAP-Rule" id="MF_00378"/>
    </source>
</evidence>
<feature type="domain" description="OB-fold nucleic acid binding" evidence="8">
    <location>
        <begin position="13"/>
        <end position="106"/>
    </location>
</feature>
<keyword evidence="3 5" id="KW-0378">Hydrolase</keyword>
<evidence type="ECO:0000313" key="9">
    <source>
        <dbReference type="EMBL" id="AXE34307.1"/>
    </source>
</evidence>
<organism evidence="9 10">
    <name type="scientific">Chromobacterium phragmitis</name>
    <dbReference type="NCBI Taxonomy" id="2202141"/>
    <lineage>
        <taxon>Bacteria</taxon>
        <taxon>Pseudomonadati</taxon>
        <taxon>Pseudomonadota</taxon>
        <taxon>Betaproteobacteria</taxon>
        <taxon>Neisseriales</taxon>
        <taxon>Chromobacteriaceae</taxon>
        <taxon>Chromobacterium</taxon>
    </lineage>
</organism>
<keyword evidence="2 5" id="KW-0540">Nuclease</keyword>
<evidence type="ECO:0000259" key="8">
    <source>
        <dbReference type="Pfam" id="PF13742"/>
    </source>
</evidence>
<evidence type="ECO:0000313" key="10">
    <source>
        <dbReference type="Proteomes" id="UP000252038"/>
    </source>
</evidence>
<dbReference type="GO" id="GO:0009318">
    <property type="term" value="C:exodeoxyribonuclease VII complex"/>
    <property type="evidence" value="ECO:0007669"/>
    <property type="project" value="UniProtKB-UniRule"/>
</dbReference>
<keyword evidence="4 5" id="KW-0269">Exonuclease</keyword>
<evidence type="ECO:0000256" key="2">
    <source>
        <dbReference type="ARBA" id="ARBA00022722"/>
    </source>
</evidence>
<comment type="catalytic activity">
    <reaction evidence="5 6">
        <text>Exonucleolytic cleavage in either 5'- to 3'- or 3'- to 5'-direction to yield nucleoside 5'-phosphates.</text>
        <dbReference type="EC" id="3.1.11.6"/>
    </reaction>
</comment>
<protein>
    <recommendedName>
        <fullName evidence="5">Exodeoxyribonuclease 7 large subunit</fullName>
        <ecNumber evidence="5">3.1.11.6</ecNumber>
    </recommendedName>
    <alternativeName>
        <fullName evidence="5">Exodeoxyribonuclease VII large subunit</fullName>
        <shortName evidence="5">Exonuclease VII large subunit</shortName>
    </alternativeName>
</protein>
<dbReference type="GO" id="GO:0003676">
    <property type="term" value="F:nucleic acid binding"/>
    <property type="evidence" value="ECO:0007669"/>
    <property type="project" value="InterPro"/>
</dbReference>
<dbReference type="KEGG" id="chrb:DK843_08385"/>
<dbReference type="Pfam" id="PF02601">
    <property type="entry name" value="Exonuc_VII_L"/>
    <property type="match status" value="1"/>
</dbReference>
<dbReference type="CDD" id="cd04489">
    <property type="entry name" value="ExoVII_LU_OBF"/>
    <property type="match status" value="1"/>
</dbReference>
<dbReference type="GO" id="GO:0008855">
    <property type="term" value="F:exodeoxyribonuclease VII activity"/>
    <property type="evidence" value="ECO:0007669"/>
    <property type="project" value="UniProtKB-UniRule"/>
</dbReference>